<accession>W0RJT1</accession>
<organism evidence="6 7">
    <name type="scientific">Gemmatirosa kalamazoonensis</name>
    <dbReference type="NCBI Taxonomy" id="861299"/>
    <lineage>
        <taxon>Bacteria</taxon>
        <taxon>Pseudomonadati</taxon>
        <taxon>Gemmatimonadota</taxon>
        <taxon>Gemmatimonadia</taxon>
        <taxon>Gemmatimonadales</taxon>
        <taxon>Gemmatimonadaceae</taxon>
        <taxon>Gemmatirosa</taxon>
    </lineage>
</organism>
<protein>
    <recommendedName>
        <fullName evidence="2">protein-glutamate methylesterase</fullName>
        <ecNumber evidence="2">3.1.1.61</ecNumber>
    </recommendedName>
</protein>
<dbReference type="GO" id="GO:0006935">
    <property type="term" value="P:chemotaxis"/>
    <property type="evidence" value="ECO:0007669"/>
    <property type="project" value="UniProtKB-UniRule"/>
</dbReference>
<feature type="active site" evidence="4">
    <location>
        <position position="130"/>
    </location>
</feature>
<sequence>MVVIAASTGGPNALARVLPALPASLGAAVLVAQHMPPGFTGSLARRLDALSALPVREAVQGDVLEPDHVYLAPGGLHILVDLADGVPCVRLDPREPLWGVRPAADLLFESAARAFGECTVGVVLTGMGRDGAAGLRAVRRAGGAALVQDRDSSVVFGMPQAALDAAGADRVVPLAELGQAVADAVRHLPPNVPAV</sequence>
<dbReference type="Gene3D" id="3.40.50.180">
    <property type="entry name" value="Methylesterase CheB, C-terminal domain"/>
    <property type="match status" value="1"/>
</dbReference>
<dbReference type="InterPro" id="IPR035909">
    <property type="entry name" value="CheB_C"/>
</dbReference>
<dbReference type="HOGENOM" id="CLU_000445_51_2_0"/>
<keyword evidence="1 4" id="KW-0378">Hydrolase</keyword>
<dbReference type="Pfam" id="PF01339">
    <property type="entry name" value="CheB_methylest"/>
    <property type="match status" value="1"/>
</dbReference>
<dbReference type="PROSITE" id="PS50122">
    <property type="entry name" value="CHEB"/>
    <property type="match status" value="1"/>
</dbReference>
<dbReference type="SUPFAM" id="SSF52738">
    <property type="entry name" value="Methylesterase CheB, C-terminal domain"/>
    <property type="match status" value="1"/>
</dbReference>
<evidence type="ECO:0000256" key="1">
    <source>
        <dbReference type="ARBA" id="ARBA00022801"/>
    </source>
</evidence>
<evidence type="ECO:0000313" key="6">
    <source>
        <dbReference type="EMBL" id="AHG90600.1"/>
    </source>
</evidence>
<dbReference type="PANTHER" id="PTHR42872:SF6">
    <property type="entry name" value="PROTEIN-GLUTAMATE METHYLESTERASE_PROTEIN-GLUTAMINE GLUTAMINASE"/>
    <property type="match status" value="1"/>
</dbReference>
<dbReference type="InParanoid" id="W0RJT1"/>
<proteinExistence type="predicted"/>
<dbReference type="KEGG" id="gba:J421_3063"/>
<feature type="active site" evidence="4">
    <location>
        <position position="7"/>
    </location>
</feature>
<name>W0RJT1_9BACT</name>
<dbReference type="EC" id="3.1.1.61" evidence="2"/>
<keyword evidence="7" id="KW-1185">Reference proteome</keyword>
<dbReference type="PANTHER" id="PTHR42872">
    <property type="entry name" value="PROTEIN-GLUTAMATE METHYLESTERASE/PROTEIN-GLUTAMINE GLUTAMINASE"/>
    <property type="match status" value="1"/>
</dbReference>
<feature type="active site" evidence="4">
    <location>
        <position position="34"/>
    </location>
</feature>
<dbReference type="AlphaFoldDB" id="W0RJT1"/>
<comment type="catalytic activity">
    <reaction evidence="3">
        <text>[protein]-L-glutamate 5-O-methyl ester + H2O = L-glutamyl-[protein] + methanol + H(+)</text>
        <dbReference type="Rhea" id="RHEA:23236"/>
        <dbReference type="Rhea" id="RHEA-COMP:10208"/>
        <dbReference type="Rhea" id="RHEA-COMP:10311"/>
        <dbReference type="ChEBI" id="CHEBI:15377"/>
        <dbReference type="ChEBI" id="CHEBI:15378"/>
        <dbReference type="ChEBI" id="CHEBI:17790"/>
        <dbReference type="ChEBI" id="CHEBI:29973"/>
        <dbReference type="ChEBI" id="CHEBI:82795"/>
        <dbReference type="EC" id="3.1.1.61"/>
    </reaction>
</comment>
<evidence type="ECO:0000256" key="2">
    <source>
        <dbReference type="ARBA" id="ARBA00039140"/>
    </source>
</evidence>
<dbReference type="GO" id="GO:0008984">
    <property type="term" value="F:protein-glutamate methylesterase activity"/>
    <property type="evidence" value="ECO:0007669"/>
    <property type="project" value="UniProtKB-EC"/>
</dbReference>
<dbReference type="eggNOG" id="COG2201">
    <property type="taxonomic scope" value="Bacteria"/>
</dbReference>
<keyword evidence="4" id="KW-0145">Chemotaxis</keyword>
<dbReference type="InterPro" id="IPR000673">
    <property type="entry name" value="Sig_transdc_resp-reg_Me-estase"/>
</dbReference>
<reference evidence="6 7" key="1">
    <citation type="journal article" date="2014" name="Genome Announc.">
        <title>Genome Sequence and Methylome of Soil Bacterium Gemmatirosa kalamazoonensis KBS708T, a Member of the Rarely Cultivated Gemmatimonadetes Phylum.</title>
        <authorList>
            <person name="Debruyn J.M."/>
            <person name="Radosevich M."/>
            <person name="Wommack K.E."/>
            <person name="Polson S.W."/>
            <person name="Hauser L.J."/>
            <person name="Fawaz M.N."/>
            <person name="Korlach J."/>
            <person name="Tsai Y.C."/>
        </authorList>
    </citation>
    <scope>NUCLEOTIDE SEQUENCE [LARGE SCALE GENOMIC DNA]</scope>
    <source>
        <strain evidence="6 7">KBS708</strain>
    </source>
</reference>
<evidence type="ECO:0000313" key="7">
    <source>
        <dbReference type="Proteomes" id="UP000019151"/>
    </source>
</evidence>
<dbReference type="Proteomes" id="UP000019151">
    <property type="component" value="Chromosome"/>
</dbReference>
<dbReference type="PATRIC" id="fig|861299.3.peg.3116"/>
<feature type="domain" description="CheB-type methylesterase" evidence="5">
    <location>
        <begin position="1"/>
        <end position="188"/>
    </location>
</feature>
<dbReference type="EMBL" id="CP007128">
    <property type="protein sequence ID" value="AHG90600.1"/>
    <property type="molecule type" value="Genomic_DNA"/>
</dbReference>
<dbReference type="CDD" id="cd16432">
    <property type="entry name" value="CheB_Rec"/>
    <property type="match status" value="1"/>
</dbReference>
<evidence type="ECO:0000259" key="5">
    <source>
        <dbReference type="PROSITE" id="PS50122"/>
    </source>
</evidence>
<dbReference type="GO" id="GO:0000156">
    <property type="term" value="F:phosphorelay response regulator activity"/>
    <property type="evidence" value="ECO:0007669"/>
    <property type="project" value="InterPro"/>
</dbReference>
<evidence type="ECO:0000256" key="3">
    <source>
        <dbReference type="ARBA" id="ARBA00048267"/>
    </source>
</evidence>
<dbReference type="STRING" id="861299.J421_3063"/>
<evidence type="ECO:0000256" key="4">
    <source>
        <dbReference type="PROSITE-ProRule" id="PRU00050"/>
    </source>
</evidence>
<gene>
    <name evidence="6" type="ORF">J421_3063</name>
</gene>
<dbReference type="GO" id="GO:0005737">
    <property type="term" value="C:cytoplasm"/>
    <property type="evidence" value="ECO:0007669"/>
    <property type="project" value="InterPro"/>
</dbReference>